<evidence type="ECO:0000256" key="1">
    <source>
        <dbReference type="SAM" id="MobiDB-lite"/>
    </source>
</evidence>
<reference evidence="2 3" key="1">
    <citation type="submission" date="2019-06" db="EMBL/GenBank/DDBJ databases">
        <title>A chromosome-scale genome assembly of the striped catfish, Pangasianodon hypophthalmus.</title>
        <authorList>
            <person name="Wen M."/>
            <person name="Zahm M."/>
            <person name="Roques C."/>
            <person name="Cabau C."/>
            <person name="Klopp C."/>
            <person name="Donnadieu C."/>
            <person name="Jouanno E."/>
            <person name="Avarre J.-C."/>
            <person name="Campet M."/>
            <person name="Ha T.T.T."/>
            <person name="Dugue R."/>
            <person name="Lampietro C."/>
            <person name="Louis A."/>
            <person name="Herpin A."/>
            <person name="Echchiki A."/>
            <person name="Berthelot C."/>
            <person name="Parey E."/>
            <person name="Roest-Crollius H."/>
            <person name="Braasch I."/>
            <person name="Postlethwait J."/>
            <person name="Bobe J."/>
            <person name="Montfort J."/>
            <person name="Bouchez O."/>
            <person name="Begum T."/>
            <person name="Schartl M."/>
            <person name="Guiguen Y."/>
        </authorList>
    </citation>
    <scope>NUCLEOTIDE SEQUENCE [LARGE SCALE GENOMIC DNA]</scope>
    <source>
        <strain evidence="2 3">Indonesia</strain>
        <tissue evidence="2">Blood</tissue>
    </source>
</reference>
<dbReference type="Proteomes" id="UP000327468">
    <property type="component" value="Chromosome 1"/>
</dbReference>
<evidence type="ECO:0000313" key="3">
    <source>
        <dbReference type="Proteomes" id="UP000327468"/>
    </source>
</evidence>
<organism evidence="2 3">
    <name type="scientific">Pangasianodon hypophthalmus</name>
    <name type="common">Striped catfish</name>
    <name type="synonym">Helicophagus hypophthalmus</name>
    <dbReference type="NCBI Taxonomy" id="310915"/>
    <lineage>
        <taxon>Eukaryota</taxon>
        <taxon>Metazoa</taxon>
        <taxon>Chordata</taxon>
        <taxon>Craniata</taxon>
        <taxon>Vertebrata</taxon>
        <taxon>Euteleostomi</taxon>
        <taxon>Actinopterygii</taxon>
        <taxon>Neopterygii</taxon>
        <taxon>Teleostei</taxon>
        <taxon>Ostariophysi</taxon>
        <taxon>Siluriformes</taxon>
        <taxon>Pangasiidae</taxon>
        <taxon>Pangasianodon</taxon>
    </lineage>
</organism>
<proteinExistence type="predicted"/>
<gene>
    <name evidence="2" type="ORF">PHYPO_G00004940</name>
</gene>
<feature type="compositionally biased region" description="Basic and acidic residues" evidence="1">
    <location>
        <begin position="27"/>
        <end position="48"/>
    </location>
</feature>
<dbReference type="AlphaFoldDB" id="A0A5N5Q487"/>
<feature type="compositionally biased region" description="Polar residues" evidence="1">
    <location>
        <begin position="49"/>
        <end position="69"/>
    </location>
</feature>
<comment type="caution">
    <text evidence="2">The sequence shown here is derived from an EMBL/GenBank/DDBJ whole genome shotgun (WGS) entry which is preliminary data.</text>
</comment>
<name>A0A5N5Q487_PANHP</name>
<keyword evidence="3" id="KW-1185">Reference proteome</keyword>
<evidence type="ECO:0000313" key="2">
    <source>
        <dbReference type="EMBL" id="KAB5586730.1"/>
    </source>
</evidence>
<accession>A0A5N5Q487</accession>
<dbReference type="EMBL" id="VFJC01000002">
    <property type="protein sequence ID" value="KAB5586730.1"/>
    <property type="molecule type" value="Genomic_DNA"/>
</dbReference>
<sequence>MQLGHQATKSFHSLGYLSCDVSRKVATEVGRGREREEGNGKRTGEPRHLTSTTAATSRQNITILHSQQK</sequence>
<protein>
    <submittedName>
        <fullName evidence="2">Uncharacterized protein</fullName>
    </submittedName>
</protein>
<feature type="region of interest" description="Disordered" evidence="1">
    <location>
        <begin position="27"/>
        <end position="69"/>
    </location>
</feature>